<keyword evidence="9" id="KW-1133">Transmembrane helix</keyword>
<dbReference type="Pfam" id="PF02518">
    <property type="entry name" value="HATPase_c"/>
    <property type="match status" value="1"/>
</dbReference>
<keyword evidence="5" id="KW-0547">Nucleotide-binding</keyword>
<evidence type="ECO:0000256" key="1">
    <source>
        <dbReference type="ARBA" id="ARBA00000085"/>
    </source>
</evidence>
<dbReference type="RefSeq" id="WP_202009676.1">
    <property type="nucleotide sequence ID" value="NZ_JAERRB010000003.1"/>
</dbReference>
<keyword evidence="9" id="KW-0472">Membrane</keyword>
<dbReference type="EC" id="2.7.13.3" evidence="2"/>
<dbReference type="SUPFAM" id="SSF55874">
    <property type="entry name" value="ATPase domain of HSP90 chaperone/DNA topoisomerase II/histidine kinase"/>
    <property type="match status" value="1"/>
</dbReference>
<evidence type="ECO:0000256" key="5">
    <source>
        <dbReference type="ARBA" id="ARBA00022741"/>
    </source>
</evidence>
<dbReference type="CDD" id="cd16917">
    <property type="entry name" value="HATPase_UhpB-NarQ-NarX-like"/>
    <property type="match status" value="1"/>
</dbReference>
<evidence type="ECO:0000313" key="11">
    <source>
        <dbReference type="EMBL" id="MBL0741984.1"/>
    </source>
</evidence>
<evidence type="ECO:0000256" key="8">
    <source>
        <dbReference type="ARBA" id="ARBA00023012"/>
    </source>
</evidence>
<name>A0ABS1KRB8_9BACT</name>
<dbReference type="PANTHER" id="PTHR24421:SF10">
    <property type="entry name" value="NITRATE_NITRITE SENSOR PROTEIN NARQ"/>
    <property type="match status" value="1"/>
</dbReference>
<evidence type="ECO:0000256" key="3">
    <source>
        <dbReference type="ARBA" id="ARBA00022553"/>
    </source>
</evidence>
<evidence type="ECO:0000256" key="4">
    <source>
        <dbReference type="ARBA" id="ARBA00022679"/>
    </source>
</evidence>
<gene>
    <name evidence="11" type="ORF">JI741_12190</name>
</gene>
<dbReference type="InterPro" id="IPR003594">
    <property type="entry name" value="HATPase_dom"/>
</dbReference>
<accession>A0ABS1KRB8</accession>
<keyword evidence="7" id="KW-0067">ATP-binding</keyword>
<comment type="caution">
    <text evidence="11">The sequence shown here is derived from an EMBL/GenBank/DDBJ whole genome shotgun (WGS) entry which is preliminary data.</text>
</comment>
<dbReference type="EMBL" id="JAERRB010000003">
    <property type="protein sequence ID" value="MBL0741984.1"/>
    <property type="molecule type" value="Genomic_DNA"/>
</dbReference>
<feature type="transmembrane region" description="Helical" evidence="9">
    <location>
        <begin position="6"/>
        <end position="28"/>
    </location>
</feature>
<dbReference type="PANTHER" id="PTHR24421">
    <property type="entry name" value="NITRATE/NITRITE SENSOR PROTEIN NARX-RELATED"/>
    <property type="match status" value="1"/>
</dbReference>
<keyword evidence="9" id="KW-0812">Transmembrane</keyword>
<dbReference type="PROSITE" id="PS50109">
    <property type="entry name" value="HIS_KIN"/>
    <property type="match status" value="1"/>
</dbReference>
<evidence type="ECO:0000313" key="12">
    <source>
        <dbReference type="Proteomes" id="UP000613030"/>
    </source>
</evidence>
<keyword evidence="6" id="KW-0418">Kinase</keyword>
<dbReference type="Gene3D" id="3.30.565.10">
    <property type="entry name" value="Histidine kinase-like ATPase, C-terminal domain"/>
    <property type="match status" value="1"/>
</dbReference>
<keyword evidence="4" id="KW-0808">Transferase</keyword>
<dbReference type="InterPro" id="IPR005467">
    <property type="entry name" value="His_kinase_dom"/>
</dbReference>
<keyword evidence="8" id="KW-0902">Two-component regulatory system</keyword>
<dbReference type="InterPro" id="IPR036890">
    <property type="entry name" value="HATPase_C_sf"/>
</dbReference>
<reference evidence="11 12" key="1">
    <citation type="submission" date="2021-01" db="EMBL/GenBank/DDBJ databases">
        <title>Chryseolinea sp. Jin1 Genome sequencing and assembly.</title>
        <authorList>
            <person name="Kim I."/>
        </authorList>
    </citation>
    <scope>NUCLEOTIDE SEQUENCE [LARGE SCALE GENOMIC DNA]</scope>
    <source>
        <strain evidence="11 12">Jin1</strain>
    </source>
</reference>
<keyword evidence="3" id="KW-0597">Phosphoprotein</keyword>
<feature type="domain" description="Histidine kinase" evidence="10">
    <location>
        <begin position="65"/>
        <end position="256"/>
    </location>
</feature>
<evidence type="ECO:0000259" key="10">
    <source>
        <dbReference type="PROSITE" id="PS50109"/>
    </source>
</evidence>
<sequence length="256" mass="28667">MADIELFILTGIIVTLLFGAFIVSFLLVNQKRHFRYLREKEDIKNTTAQMLLQSQLEIKEQTLQHISHELHDNLGQVASLIKINLNTLQLHDEQKALQKIEDTKELVRQLITDLKSLSVHLNSDWAVQVGLLRGLENEVERLNKTGQWQASLKQEGPLPDLDANTTIFLYRMAQEILNNTIKHSSGKHVAVSLCTTGNLFTLVFTDDGVGFDPEEKTKSGGSGLMNLQHRARLIQATLNIQSAPANGTSIAIELPL</sequence>
<dbReference type="SMART" id="SM00387">
    <property type="entry name" value="HATPase_c"/>
    <property type="match status" value="1"/>
</dbReference>
<comment type="catalytic activity">
    <reaction evidence="1">
        <text>ATP + protein L-histidine = ADP + protein N-phospho-L-histidine.</text>
        <dbReference type="EC" id="2.7.13.3"/>
    </reaction>
</comment>
<keyword evidence="12" id="KW-1185">Reference proteome</keyword>
<dbReference type="InterPro" id="IPR050482">
    <property type="entry name" value="Sensor_HK_TwoCompSys"/>
</dbReference>
<protein>
    <recommendedName>
        <fullName evidence="2">histidine kinase</fullName>
        <ecNumber evidence="2">2.7.13.3</ecNumber>
    </recommendedName>
</protein>
<evidence type="ECO:0000256" key="9">
    <source>
        <dbReference type="SAM" id="Phobius"/>
    </source>
</evidence>
<dbReference type="Pfam" id="PF07730">
    <property type="entry name" value="HisKA_3"/>
    <property type="match status" value="1"/>
</dbReference>
<organism evidence="11 12">
    <name type="scientific">Chryseolinea lacunae</name>
    <dbReference type="NCBI Taxonomy" id="2801331"/>
    <lineage>
        <taxon>Bacteria</taxon>
        <taxon>Pseudomonadati</taxon>
        <taxon>Bacteroidota</taxon>
        <taxon>Cytophagia</taxon>
        <taxon>Cytophagales</taxon>
        <taxon>Fulvivirgaceae</taxon>
        <taxon>Chryseolinea</taxon>
    </lineage>
</organism>
<evidence type="ECO:0000256" key="7">
    <source>
        <dbReference type="ARBA" id="ARBA00022840"/>
    </source>
</evidence>
<evidence type="ECO:0000256" key="6">
    <source>
        <dbReference type="ARBA" id="ARBA00022777"/>
    </source>
</evidence>
<evidence type="ECO:0000256" key="2">
    <source>
        <dbReference type="ARBA" id="ARBA00012438"/>
    </source>
</evidence>
<dbReference type="InterPro" id="IPR011712">
    <property type="entry name" value="Sig_transdc_His_kin_sub3_dim/P"/>
</dbReference>
<proteinExistence type="predicted"/>
<dbReference type="Proteomes" id="UP000613030">
    <property type="component" value="Unassembled WGS sequence"/>
</dbReference>
<dbReference type="Gene3D" id="1.20.5.1930">
    <property type="match status" value="1"/>
</dbReference>